<organism evidence="1 2">
    <name type="scientific">Prorocentrum cordatum</name>
    <dbReference type="NCBI Taxonomy" id="2364126"/>
    <lineage>
        <taxon>Eukaryota</taxon>
        <taxon>Sar</taxon>
        <taxon>Alveolata</taxon>
        <taxon>Dinophyceae</taxon>
        <taxon>Prorocentrales</taxon>
        <taxon>Prorocentraceae</taxon>
        <taxon>Prorocentrum</taxon>
    </lineage>
</organism>
<sequence length="171" mass="18782">DSPPPPSARIARADVSSMPENIKEAFARERQGAQEVREAVIEEARSENAKAMEEAVRKVLREVQDRIPSDIQDQFGISKEQKISMRSVSTITNRFRSSPIPLERGGHFGVWNMSGGSSIDLDWVSETAGWTGRQLESCEVSSFLVQLAIASWSTPGSRLGLLADVARVQIG</sequence>
<comment type="caution">
    <text evidence="1">The sequence shown here is derived from an EMBL/GenBank/DDBJ whole genome shotgun (WGS) entry which is preliminary data.</text>
</comment>
<reference evidence="1" key="1">
    <citation type="submission" date="2023-10" db="EMBL/GenBank/DDBJ databases">
        <authorList>
            <person name="Chen Y."/>
            <person name="Shah S."/>
            <person name="Dougan E. K."/>
            <person name="Thang M."/>
            <person name="Chan C."/>
        </authorList>
    </citation>
    <scope>NUCLEOTIDE SEQUENCE [LARGE SCALE GENOMIC DNA]</scope>
</reference>
<keyword evidence="2" id="KW-1185">Reference proteome</keyword>
<protein>
    <submittedName>
        <fullName evidence="1">Uncharacterized protein</fullName>
    </submittedName>
</protein>
<proteinExistence type="predicted"/>
<name>A0ABN9SVB1_9DINO</name>
<feature type="non-terminal residue" evidence="1">
    <location>
        <position position="171"/>
    </location>
</feature>
<accession>A0ABN9SVB1</accession>
<dbReference type="Proteomes" id="UP001189429">
    <property type="component" value="Unassembled WGS sequence"/>
</dbReference>
<evidence type="ECO:0000313" key="2">
    <source>
        <dbReference type="Proteomes" id="UP001189429"/>
    </source>
</evidence>
<gene>
    <name evidence="1" type="ORF">PCOR1329_LOCUS32929</name>
</gene>
<dbReference type="EMBL" id="CAUYUJ010013570">
    <property type="protein sequence ID" value="CAK0836455.1"/>
    <property type="molecule type" value="Genomic_DNA"/>
</dbReference>
<feature type="non-terminal residue" evidence="1">
    <location>
        <position position="1"/>
    </location>
</feature>
<evidence type="ECO:0000313" key="1">
    <source>
        <dbReference type="EMBL" id="CAK0836455.1"/>
    </source>
</evidence>